<gene>
    <name evidence="9" type="ORF">CUU80_06375</name>
</gene>
<evidence type="ECO:0000256" key="3">
    <source>
        <dbReference type="ARBA" id="ARBA00022475"/>
    </source>
</evidence>
<dbReference type="InterPro" id="IPR051393">
    <property type="entry name" value="ABC_transporter_permease"/>
</dbReference>
<keyword evidence="4 7" id="KW-0812">Transmembrane</keyword>
<keyword evidence="6 7" id="KW-0472">Membrane</keyword>
<comment type="caution">
    <text evidence="9">The sequence shown here is derived from an EMBL/GenBank/DDBJ whole genome shotgun (WGS) entry which is preliminary data.</text>
</comment>
<evidence type="ECO:0000256" key="6">
    <source>
        <dbReference type="ARBA" id="ARBA00023136"/>
    </source>
</evidence>
<comment type="similarity">
    <text evidence="7">Belongs to the binding-protein-dependent transport system permease family.</text>
</comment>
<dbReference type="Pfam" id="PF00528">
    <property type="entry name" value="BPD_transp_1"/>
    <property type="match status" value="1"/>
</dbReference>
<dbReference type="RefSeq" id="WP_100496508.1">
    <property type="nucleotide sequence ID" value="NZ_PGLQ01000003.1"/>
</dbReference>
<dbReference type="GO" id="GO:0005886">
    <property type="term" value="C:plasma membrane"/>
    <property type="evidence" value="ECO:0007669"/>
    <property type="project" value="UniProtKB-SubCell"/>
</dbReference>
<feature type="transmembrane region" description="Helical" evidence="7">
    <location>
        <begin position="161"/>
        <end position="180"/>
    </location>
</feature>
<reference evidence="9 10" key="1">
    <citation type="submission" date="2017-11" db="EMBL/GenBank/DDBJ databases">
        <title>Draft genome sequences of strains TRE 1, TRE D, TRE H and TRI 7, isolated from tamarins, belonging to four potential novel Bifidobacterium species.</title>
        <authorList>
            <person name="Mattarelli P."/>
            <person name="Modesto M."/>
            <person name="Bonetti A."/>
            <person name="Puglisi E."/>
            <person name="Morelli L."/>
        </authorList>
    </citation>
    <scope>NUCLEOTIDE SEQUENCE [LARGE SCALE GENOMIC DNA]</scope>
    <source>
        <strain evidence="10">TRED</strain>
    </source>
</reference>
<evidence type="ECO:0000256" key="1">
    <source>
        <dbReference type="ARBA" id="ARBA00004651"/>
    </source>
</evidence>
<dbReference type="GO" id="GO:0055085">
    <property type="term" value="P:transmembrane transport"/>
    <property type="evidence" value="ECO:0007669"/>
    <property type="project" value="InterPro"/>
</dbReference>
<keyword evidence="5 7" id="KW-1133">Transmembrane helix</keyword>
<feature type="transmembrane region" description="Helical" evidence="7">
    <location>
        <begin position="28"/>
        <end position="50"/>
    </location>
</feature>
<dbReference type="EMBL" id="PGLQ01000003">
    <property type="protein sequence ID" value="PJM78970.1"/>
    <property type="molecule type" value="Genomic_DNA"/>
</dbReference>
<dbReference type="SUPFAM" id="SSF161098">
    <property type="entry name" value="MetI-like"/>
    <property type="match status" value="1"/>
</dbReference>
<dbReference type="AlphaFoldDB" id="A0A2M9HQ72"/>
<dbReference type="SUPFAM" id="SSF160964">
    <property type="entry name" value="MalF N-terminal region-like"/>
    <property type="match status" value="1"/>
</dbReference>
<sequence length="307" mass="34266">MTTTHVSKSVKPIKGTRTLERKNYPLRYVVPAGAMLLVFFFLPTVMNFIYAFTDWSAFKKTINFNGLENLQQLFESGTLMSDIKVTLIYAVLVAFFQNTFGLALAVLLEKDTPLNRFARTMFFIPVIMSALGAGYIWQAILKTDGVLNQILGFFAGHTVDIQWLGSTTWTIVIVTIIHGWKWMGFAMLTYLAGLKTIDSEVLEAASIDGASAWQTFWQVKFPLIAPAMTFNVATALLGSMNSFDIVQATTNGGPGGSTEILNLFIWRTFGKGLYSQSTTMSLVLFVMVMVIAIPLVIYLRKREEKIL</sequence>
<evidence type="ECO:0000256" key="4">
    <source>
        <dbReference type="ARBA" id="ARBA00022692"/>
    </source>
</evidence>
<evidence type="ECO:0000256" key="2">
    <source>
        <dbReference type="ARBA" id="ARBA00022448"/>
    </source>
</evidence>
<feature type="transmembrane region" description="Helical" evidence="7">
    <location>
        <begin position="120"/>
        <end position="141"/>
    </location>
</feature>
<protein>
    <submittedName>
        <fullName evidence="9">ABC transporter permease</fullName>
    </submittedName>
</protein>
<dbReference type="PROSITE" id="PS50928">
    <property type="entry name" value="ABC_TM1"/>
    <property type="match status" value="1"/>
</dbReference>
<keyword evidence="3" id="KW-1003">Cell membrane</keyword>
<dbReference type="InterPro" id="IPR035906">
    <property type="entry name" value="MetI-like_sf"/>
</dbReference>
<name>A0A2M9HQ72_9BIFI</name>
<keyword evidence="2 7" id="KW-0813">Transport</keyword>
<evidence type="ECO:0000256" key="5">
    <source>
        <dbReference type="ARBA" id="ARBA00022989"/>
    </source>
</evidence>
<dbReference type="InterPro" id="IPR035277">
    <property type="entry name" value="MalF_N"/>
</dbReference>
<feature type="domain" description="ABC transmembrane type-1" evidence="8">
    <location>
        <begin position="83"/>
        <end position="297"/>
    </location>
</feature>
<feature type="transmembrane region" description="Helical" evidence="7">
    <location>
        <begin position="279"/>
        <end position="299"/>
    </location>
</feature>
<dbReference type="PANTHER" id="PTHR30193:SF37">
    <property type="entry name" value="INNER MEMBRANE ABC TRANSPORTER PERMEASE PROTEIN YCJO"/>
    <property type="match status" value="1"/>
</dbReference>
<feature type="transmembrane region" description="Helical" evidence="7">
    <location>
        <begin position="87"/>
        <end position="108"/>
    </location>
</feature>
<accession>A0A2M9HQ72</accession>
<evidence type="ECO:0000256" key="7">
    <source>
        <dbReference type="RuleBase" id="RU363032"/>
    </source>
</evidence>
<dbReference type="OrthoDB" id="4053402at2"/>
<dbReference type="Gene3D" id="1.20.58.370">
    <property type="entry name" value="MalF N-terminal region-like"/>
    <property type="match status" value="1"/>
</dbReference>
<organism evidence="9 10">
    <name type="scientific">Bifidobacterium scaligerum</name>
    <dbReference type="NCBI Taxonomy" id="2052656"/>
    <lineage>
        <taxon>Bacteria</taxon>
        <taxon>Bacillati</taxon>
        <taxon>Actinomycetota</taxon>
        <taxon>Actinomycetes</taxon>
        <taxon>Bifidobacteriales</taxon>
        <taxon>Bifidobacteriaceae</taxon>
        <taxon>Bifidobacterium</taxon>
    </lineage>
</organism>
<evidence type="ECO:0000313" key="9">
    <source>
        <dbReference type="EMBL" id="PJM78970.1"/>
    </source>
</evidence>
<dbReference type="PANTHER" id="PTHR30193">
    <property type="entry name" value="ABC TRANSPORTER PERMEASE PROTEIN"/>
    <property type="match status" value="1"/>
</dbReference>
<dbReference type="InterPro" id="IPR000515">
    <property type="entry name" value="MetI-like"/>
</dbReference>
<proteinExistence type="inferred from homology"/>
<evidence type="ECO:0000313" key="10">
    <source>
        <dbReference type="Proteomes" id="UP000228755"/>
    </source>
</evidence>
<evidence type="ECO:0000259" key="8">
    <source>
        <dbReference type="PROSITE" id="PS50928"/>
    </source>
</evidence>
<feature type="transmembrane region" description="Helical" evidence="7">
    <location>
        <begin position="221"/>
        <end position="240"/>
    </location>
</feature>
<dbReference type="Proteomes" id="UP000228755">
    <property type="component" value="Unassembled WGS sequence"/>
</dbReference>
<comment type="subcellular location">
    <subcellularLocation>
        <location evidence="1 7">Cell membrane</location>
        <topology evidence="1 7">Multi-pass membrane protein</topology>
    </subcellularLocation>
</comment>
<dbReference type="CDD" id="cd06261">
    <property type="entry name" value="TM_PBP2"/>
    <property type="match status" value="1"/>
</dbReference>
<keyword evidence="10" id="KW-1185">Reference proteome</keyword>
<dbReference type="Gene3D" id="1.10.3720.10">
    <property type="entry name" value="MetI-like"/>
    <property type="match status" value="1"/>
</dbReference>